<comment type="caution">
    <text evidence="9">The sequence shown here is derived from an EMBL/GenBank/DDBJ whole genome shotgun (WGS) entry which is preliminary data.</text>
</comment>
<feature type="domain" description="Myb-like" evidence="7">
    <location>
        <begin position="7"/>
        <end position="50"/>
    </location>
</feature>
<dbReference type="PANTHER" id="PTHR45614">
    <property type="entry name" value="MYB PROTEIN-RELATED"/>
    <property type="match status" value="1"/>
</dbReference>
<organism evidence="9 10">
    <name type="scientific">Taxus chinensis</name>
    <name type="common">Chinese yew</name>
    <name type="synonym">Taxus wallichiana var. chinensis</name>
    <dbReference type="NCBI Taxonomy" id="29808"/>
    <lineage>
        <taxon>Eukaryota</taxon>
        <taxon>Viridiplantae</taxon>
        <taxon>Streptophyta</taxon>
        <taxon>Embryophyta</taxon>
        <taxon>Tracheophyta</taxon>
        <taxon>Spermatophyta</taxon>
        <taxon>Pinopsida</taxon>
        <taxon>Pinidae</taxon>
        <taxon>Conifers II</taxon>
        <taxon>Cupressales</taxon>
        <taxon>Taxaceae</taxon>
        <taxon>Taxus</taxon>
    </lineage>
</organism>
<feature type="domain" description="Myb-like" evidence="7">
    <location>
        <begin position="51"/>
        <end position="101"/>
    </location>
</feature>
<dbReference type="GO" id="GO:0005634">
    <property type="term" value="C:nucleus"/>
    <property type="evidence" value="ECO:0007669"/>
    <property type="project" value="UniProtKB-SubCell"/>
</dbReference>
<evidence type="ECO:0000313" key="9">
    <source>
        <dbReference type="EMBL" id="KAH9317147.1"/>
    </source>
</evidence>
<dbReference type="PROSITE" id="PS51294">
    <property type="entry name" value="HTH_MYB"/>
    <property type="match status" value="2"/>
</dbReference>
<dbReference type="OMA" id="MIDPEDY"/>
<proteinExistence type="predicted"/>
<accession>A0AA38G6U8</accession>
<dbReference type="PROSITE" id="PS50090">
    <property type="entry name" value="MYB_LIKE"/>
    <property type="match status" value="2"/>
</dbReference>
<evidence type="ECO:0000256" key="6">
    <source>
        <dbReference type="ARBA" id="ARBA00023242"/>
    </source>
</evidence>
<keyword evidence="10" id="KW-1185">Reference proteome</keyword>
<evidence type="ECO:0000256" key="1">
    <source>
        <dbReference type="ARBA" id="ARBA00004123"/>
    </source>
</evidence>
<dbReference type="InterPro" id="IPR009057">
    <property type="entry name" value="Homeodomain-like_sf"/>
</dbReference>
<dbReference type="SMART" id="SM00717">
    <property type="entry name" value="SANT"/>
    <property type="match status" value="2"/>
</dbReference>
<evidence type="ECO:0000259" key="7">
    <source>
        <dbReference type="PROSITE" id="PS50090"/>
    </source>
</evidence>
<keyword evidence="5" id="KW-0804">Transcription</keyword>
<dbReference type="GO" id="GO:0000978">
    <property type="term" value="F:RNA polymerase II cis-regulatory region sequence-specific DNA binding"/>
    <property type="evidence" value="ECO:0007669"/>
    <property type="project" value="TreeGrafter"/>
</dbReference>
<dbReference type="AlphaFoldDB" id="A0AA38G6U8"/>
<keyword evidence="6" id="KW-0539">Nucleus</keyword>
<dbReference type="SUPFAM" id="SSF46689">
    <property type="entry name" value="Homeodomain-like"/>
    <property type="match status" value="1"/>
</dbReference>
<dbReference type="PANTHER" id="PTHR45614:SF221">
    <property type="entry name" value="MYB DOMAIN PROTEIN 110"/>
    <property type="match status" value="1"/>
</dbReference>
<reference evidence="9 10" key="1">
    <citation type="journal article" date="2021" name="Nat. Plants">
        <title>The Taxus genome provides insights into paclitaxel biosynthesis.</title>
        <authorList>
            <person name="Xiong X."/>
            <person name="Gou J."/>
            <person name="Liao Q."/>
            <person name="Li Y."/>
            <person name="Zhou Q."/>
            <person name="Bi G."/>
            <person name="Li C."/>
            <person name="Du R."/>
            <person name="Wang X."/>
            <person name="Sun T."/>
            <person name="Guo L."/>
            <person name="Liang H."/>
            <person name="Lu P."/>
            <person name="Wu Y."/>
            <person name="Zhang Z."/>
            <person name="Ro D.K."/>
            <person name="Shang Y."/>
            <person name="Huang S."/>
            <person name="Yan J."/>
        </authorList>
    </citation>
    <scope>NUCLEOTIDE SEQUENCE [LARGE SCALE GENOMIC DNA]</scope>
    <source>
        <strain evidence="9">Ta-2019</strain>
    </source>
</reference>
<dbReference type="InterPro" id="IPR001005">
    <property type="entry name" value="SANT/Myb"/>
</dbReference>
<dbReference type="Pfam" id="PF13921">
    <property type="entry name" value="Myb_DNA-bind_6"/>
    <property type="match status" value="1"/>
</dbReference>
<gene>
    <name evidence="9" type="ORF">KI387_018916</name>
</gene>
<evidence type="ECO:0000259" key="8">
    <source>
        <dbReference type="PROSITE" id="PS51294"/>
    </source>
</evidence>
<dbReference type="InterPro" id="IPR017930">
    <property type="entry name" value="Myb_dom"/>
</dbReference>
<keyword evidence="3" id="KW-0805">Transcription regulation</keyword>
<protein>
    <recommendedName>
        <fullName evidence="11">MYB transcription factor</fullName>
    </recommendedName>
</protein>
<evidence type="ECO:0000256" key="2">
    <source>
        <dbReference type="ARBA" id="ARBA00022737"/>
    </source>
</evidence>
<sequence>MLPSRLWTPGEDEKLTQLVRQSGPRNWKFIADKLHGRSGKSCRLRWHNQLDPRINRRPFTEKEEQQLLAAHKIHGNKWALIARLFPGRTDNAVKNRWHVLMARKSCIQRSDQLINGKRDPCHFLEKTTADEGPSEAKDGGDASQFIKLSSYKAGKLCSNCTAHGTDFMISSVTAEPS</sequence>
<dbReference type="FunFam" id="1.10.10.60:FF:000060">
    <property type="entry name" value="MYB transcription factor"/>
    <property type="match status" value="1"/>
</dbReference>
<feature type="domain" description="HTH myb-type" evidence="8">
    <location>
        <begin position="51"/>
        <end position="105"/>
    </location>
</feature>
<evidence type="ECO:0000256" key="4">
    <source>
        <dbReference type="ARBA" id="ARBA00023125"/>
    </source>
</evidence>
<dbReference type="GO" id="GO:0000981">
    <property type="term" value="F:DNA-binding transcription factor activity, RNA polymerase II-specific"/>
    <property type="evidence" value="ECO:0007669"/>
    <property type="project" value="TreeGrafter"/>
</dbReference>
<keyword evidence="4" id="KW-0238">DNA-binding</keyword>
<evidence type="ECO:0000256" key="3">
    <source>
        <dbReference type="ARBA" id="ARBA00023015"/>
    </source>
</evidence>
<dbReference type="Gene3D" id="1.10.10.60">
    <property type="entry name" value="Homeodomain-like"/>
    <property type="match status" value="2"/>
</dbReference>
<dbReference type="CDD" id="cd00167">
    <property type="entry name" value="SANT"/>
    <property type="match status" value="2"/>
</dbReference>
<dbReference type="Proteomes" id="UP000824469">
    <property type="component" value="Unassembled WGS sequence"/>
</dbReference>
<feature type="domain" description="HTH myb-type" evidence="8">
    <location>
        <begin position="1"/>
        <end position="50"/>
    </location>
</feature>
<evidence type="ECO:0000313" key="10">
    <source>
        <dbReference type="Proteomes" id="UP000824469"/>
    </source>
</evidence>
<evidence type="ECO:0008006" key="11">
    <source>
        <dbReference type="Google" id="ProtNLM"/>
    </source>
</evidence>
<comment type="subcellular location">
    <subcellularLocation>
        <location evidence="1">Nucleus</location>
    </subcellularLocation>
</comment>
<dbReference type="InterPro" id="IPR050560">
    <property type="entry name" value="MYB_TF"/>
</dbReference>
<feature type="non-terminal residue" evidence="9">
    <location>
        <position position="1"/>
    </location>
</feature>
<keyword evidence="2" id="KW-0677">Repeat</keyword>
<dbReference type="EMBL" id="JAHRHJ020000004">
    <property type="protein sequence ID" value="KAH9317147.1"/>
    <property type="molecule type" value="Genomic_DNA"/>
</dbReference>
<name>A0AA38G6U8_TAXCH</name>
<evidence type="ECO:0000256" key="5">
    <source>
        <dbReference type="ARBA" id="ARBA00023163"/>
    </source>
</evidence>